<sequence>MRKTKLGLGLWAAAAMSALSAPSLAEDADEQPTYQTEMEEGRFEVRTYDPMLVAEVTHRGARSRALNAGFRRLAAYIFAQERPGRDQSDTQSEPITMTSPVIVDEAEEIAMTSPVMQDPGREGAWRTRFVMPRKYTLETLPKAAEDITLTEVAARRMAVIRFAGYGSNRNLAVAEEALRDWMAEQGLEPIGAPEYAFYDSPMVPPQYRRNEVLIPVAE</sequence>
<accession>A0A562UMW1</accession>
<dbReference type="InterPro" id="IPR006917">
    <property type="entry name" value="SOUL_heme-bd"/>
</dbReference>
<comment type="caution">
    <text evidence="2">The sequence shown here is derived from an EMBL/GenBank/DDBJ whole genome shotgun (WGS) entry which is preliminary data.</text>
</comment>
<dbReference type="Gene3D" id="3.20.80.10">
    <property type="entry name" value="Regulatory factor, effector binding domain"/>
    <property type="match status" value="1"/>
</dbReference>
<keyword evidence="1" id="KW-0732">Signal</keyword>
<feature type="chain" id="PRO_5022077820" evidence="1">
    <location>
        <begin position="26"/>
        <end position="218"/>
    </location>
</feature>
<dbReference type="Proteomes" id="UP000320547">
    <property type="component" value="Unassembled WGS sequence"/>
</dbReference>
<dbReference type="AlphaFoldDB" id="A0A562UMW1"/>
<dbReference type="InterPro" id="IPR011256">
    <property type="entry name" value="Reg_factor_effector_dom_sf"/>
</dbReference>
<organism evidence="2 3">
    <name type="scientific">Altererythrobacter ishigakiensis</name>
    <dbReference type="NCBI Taxonomy" id="476157"/>
    <lineage>
        <taxon>Bacteria</taxon>
        <taxon>Pseudomonadati</taxon>
        <taxon>Pseudomonadota</taxon>
        <taxon>Alphaproteobacteria</taxon>
        <taxon>Sphingomonadales</taxon>
        <taxon>Erythrobacteraceae</taxon>
        <taxon>Altererythrobacter</taxon>
    </lineage>
</organism>
<proteinExistence type="predicted"/>
<evidence type="ECO:0000313" key="2">
    <source>
        <dbReference type="EMBL" id="TWJ06961.1"/>
    </source>
</evidence>
<evidence type="ECO:0000256" key="1">
    <source>
        <dbReference type="SAM" id="SignalP"/>
    </source>
</evidence>
<dbReference type="EMBL" id="VLLK01000002">
    <property type="protein sequence ID" value="TWJ06961.1"/>
    <property type="molecule type" value="Genomic_DNA"/>
</dbReference>
<name>A0A562UMW1_9SPHN</name>
<reference evidence="2 3" key="1">
    <citation type="submission" date="2019-07" db="EMBL/GenBank/DDBJ databases">
        <title>Genomic Encyclopedia of Archaeal and Bacterial Type Strains, Phase II (KMG-II): from individual species to whole genera.</title>
        <authorList>
            <person name="Goeker M."/>
        </authorList>
    </citation>
    <scope>NUCLEOTIDE SEQUENCE [LARGE SCALE GENOMIC DNA]</scope>
    <source>
        <strain evidence="2 3">ATCC BAA-2084</strain>
    </source>
</reference>
<dbReference type="SUPFAM" id="SSF55136">
    <property type="entry name" value="Probable bacterial effector-binding domain"/>
    <property type="match status" value="1"/>
</dbReference>
<dbReference type="Pfam" id="PF04832">
    <property type="entry name" value="SOUL"/>
    <property type="match status" value="1"/>
</dbReference>
<protein>
    <submittedName>
        <fullName evidence="2">SOUL heme-binding protein</fullName>
    </submittedName>
</protein>
<dbReference type="PANTHER" id="PTHR11220:SF58">
    <property type="entry name" value="SOUL HEME-BINDING FAMILY PROTEIN"/>
    <property type="match status" value="1"/>
</dbReference>
<keyword evidence="3" id="KW-1185">Reference proteome</keyword>
<dbReference type="RefSeq" id="WP_067602605.1">
    <property type="nucleotide sequence ID" value="NZ_CP015963.1"/>
</dbReference>
<feature type="signal peptide" evidence="1">
    <location>
        <begin position="1"/>
        <end position="25"/>
    </location>
</feature>
<gene>
    <name evidence="2" type="ORF">JN10_2506</name>
</gene>
<dbReference type="OrthoDB" id="2156220at2"/>
<evidence type="ECO:0000313" key="3">
    <source>
        <dbReference type="Proteomes" id="UP000320547"/>
    </source>
</evidence>
<dbReference type="STRING" id="476157.GCA_001663155_01182"/>
<dbReference type="PANTHER" id="PTHR11220">
    <property type="entry name" value="HEME-BINDING PROTEIN-RELATED"/>
    <property type="match status" value="1"/>
</dbReference>